<feature type="region of interest" description="Disordered" evidence="1">
    <location>
        <begin position="793"/>
        <end position="925"/>
    </location>
</feature>
<feature type="compositionally biased region" description="Low complexity" evidence="1">
    <location>
        <begin position="832"/>
        <end position="841"/>
    </location>
</feature>
<evidence type="ECO:0000313" key="3">
    <source>
        <dbReference type="EMBL" id="CAJ0563481.1"/>
    </source>
</evidence>
<feature type="region of interest" description="Disordered" evidence="1">
    <location>
        <begin position="266"/>
        <end position="302"/>
    </location>
</feature>
<feature type="compositionally biased region" description="Low complexity" evidence="1">
    <location>
        <begin position="162"/>
        <end position="183"/>
    </location>
</feature>
<evidence type="ECO:0000256" key="1">
    <source>
        <dbReference type="SAM" id="MobiDB-lite"/>
    </source>
</evidence>
<feature type="compositionally biased region" description="Acidic residues" evidence="1">
    <location>
        <begin position="853"/>
        <end position="874"/>
    </location>
</feature>
<feature type="compositionally biased region" description="Polar residues" evidence="1">
    <location>
        <begin position="207"/>
        <end position="223"/>
    </location>
</feature>
<feature type="compositionally biased region" description="Polar residues" evidence="1">
    <location>
        <begin position="708"/>
        <end position="719"/>
    </location>
</feature>
<dbReference type="AlphaFoldDB" id="A0AA36C940"/>
<reference evidence="3" key="1">
    <citation type="submission" date="2023-06" db="EMBL/GenBank/DDBJ databases">
        <authorList>
            <person name="Delattre M."/>
        </authorList>
    </citation>
    <scope>NUCLEOTIDE SEQUENCE</scope>
    <source>
        <strain evidence="3">AF72</strain>
    </source>
</reference>
<feature type="compositionally biased region" description="Basic residues" evidence="1">
    <location>
        <begin position="880"/>
        <end position="891"/>
    </location>
</feature>
<evidence type="ECO:0000256" key="2">
    <source>
        <dbReference type="SAM" id="SignalP"/>
    </source>
</evidence>
<keyword evidence="4" id="KW-1185">Reference proteome</keyword>
<organism evidence="3 4">
    <name type="scientific">Mesorhabditis spiculigera</name>
    <dbReference type="NCBI Taxonomy" id="96644"/>
    <lineage>
        <taxon>Eukaryota</taxon>
        <taxon>Metazoa</taxon>
        <taxon>Ecdysozoa</taxon>
        <taxon>Nematoda</taxon>
        <taxon>Chromadorea</taxon>
        <taxon>Rhabditida</taxon>
        <taxon>Rhabditina</taxon>
        <taxon>Rhabditomorpha</taxon>
        <taxon>Rhabditoidea</taxon>
        <taxon>Rhabditidae</taxon>
        <taxon>Mesorhabditinae</taxon>
        <taxon>Mesorhabditis</taxon>
    </lineage>
</organism>
<feature type="compositionally biased region" description="Polar residues" evidence="1">
    <location>
        <begin position="322"/>
        <end position="333"/>
    </location>
</feature>
<feature type="compositionally biased region" description="Low complexity" evidence="1">
    <location>
        <begin position="720"/>
        <end position="736"/>
    </location>
</feature>
<feature type="region of interest" description="Disordered" evidence="1">
    <location>
        <begin position="679"/>
        <end position="761"/>
    </location>
</feature>
<accession>A0AA36C940</accession>
<feature type="chain" id="PRO_5041421080" evidence="2">
    <location>
        <begin position="19"/>
        <end position="925"/>
    </location>
</feature>
<comment type="caution">
    <text evidence="3">The sequence shown here is derived from an EMBL/GenBank/DDBJ whole genome shotgun (WGS) entry which is preliminary data.</text>
</comment>
<feature type="compositionally biased region" description="Low complexity" evidence="1">
    <location>
        <begin position="687"/>
        <end position="707"/>
    </location>
</feature>
<feature type="compositionally biased region" description="Low complexity" evidence="1">
    <location>
        <begin position="283"/>
        <end position="292"/>
    </location>
</feature>
<feature type="region of interest" description="Disordered" evidence="1">
    <location>
        <begin position="655"/>
        <end position="674"/>
    </location>
</feature>
<feature type="signal peptide" evidence="2">
    <location>
        <begin position="1"/>
        <end position="18"/>
    </location>
</feature>
<feature type="region of interest" description="Disordered" evidence="1">
    <location>
        <begin position="315"/>
        <end position="342"/>
    </location>
</feature>
<feature type="compositionally biased region" description="Low complexity" evidence="1">
    <location>
        <begin position="542"/>
        <end position="557"/>
    </location>
</feature>
<feature type="compositionally biased region" description="Basic and acidic residues" evidence="1">
    <location>
        <begin position="892"/>
        <end position="913"/>
    </location>
</feature>
<dbReference type="Proteomes" id="UP001177023">
    <property type="component" value="Unassembled WGS sequence"/>
</dbReference>
<dbReference type="EMBL" id="CATQJA010000717">
    <property type="protein sequence ID" value="CAJ0563481.1"/>
    <property type="molecule type" value="Genomic_DNA"/>
</dbReference>
<proteinExistence type="predicted"/>
<feature type="compositionally biased region" description="Polar residues" evidence="1">
    <location>
        <begin position="558"/>
        <end position="568"/>
    </location>
</feature>
<name>A0AA36C940_9BILA</name>
<protein>
    <submittedName>
        <fullName evidence="3">Uncharacterized protein</fullName>
    </submittedName>
</protein>
<feature type="compositionally biased region" description="Low complexity" evidence="1">
    <location>
        <begin position="744"/>
        <end position="758"/>
    </location>
</feature>
<gene>
    <name evidence="3" type="ORF">MSPICULIGERA_LOCUS2450</name>
</gene>
<feature type="region of interest" description="Disordered" evidence="1">
    <location>
        <begin position="491"/>
        <end position="591"/>
    </location>
</feature>
<feature type="non-terminal residue" evidence="3">
    <location>
        <position position="1"/>
    </location>
</feature>
<feature type="region of interest" description="Disordered" evidence="1">
    <location>
        <begin position="106"/>
        <end position="228"/>
    </location>
</feature>
<keyword evidence="2" id="KW-0732">Signal</keyword>
<evidence type="ECO:0000313" key="4">
    <source>
        <dbReference type="Proteomes" id="UP001177023"/>
    </source>
</evidence>
<sequence length="925" mass="97437">MSPRGLLLILAVATPILGNSLLKRTIHADGSRDFTIVKHIQKNTCSCSCKCVPDSVAEQWLSDRHEPVNKLVDDAPESSAVLEAILGPSSKTEKSPEAVAQNIEKTLSHLTPDKRKPEVAATGAAQQRPMKNSVADFDATAPLAHRGGSRVQGVKNLNPVDTTSSSSTVTPSTTPASSSNSGSDADWTDDQETKDSLASLNKEAANSEATDVTNVASSNSDKPNPTLKVTIHPAAEPTVTVRVIEESKSETTTAKLAENIDQHVEATEQKNEDLPTTKPALPDTETTVADTTKVTEKTEPETTPLATTTVEHTTMPQKDVETTQATPTTSKAVATTDVPEDEVRTTARGADLLTSSGMFRTSPRELPPRWKSLMDRLKIKLEELKARKLAEAEAKKQSELTAAKALVLGVEPTTLASTTQQSTTTVSTSTVTQATTPKLVPATSEVAKTGDEAPSGLGRLILEDNSFQASGSKIVTVDPVATEATTIMVTPGAAESTTKPEAAASTVAPGASEANKKPAAETTAAPGASGPTKKPKTSETIVTGASSSSVAPVTSTTQEAPKTQASEATTLTLGLTTNAPKDAQASESSGTTRIDLTTTKLDGTTTPTTVGDSDLTTTTTTVLPSVAPTAGDVRQAAGATTPTVAPVSDVTPTAAVTPKEPATETTKKSAIPVTVATVTTTEKRSETSTNAPNNATTNAATTVAPETSRSTDTQTSAVPSTAKTSTTQAPTTPKTTVAQNNDATVSTKNSETTTTTGSGLEIAFKTAPAEESTQNSKDAGETTVKPIVVFPKKGKKAKEQELKKNKKQQGLEIASVSEEDEPKEKEVKKQSVKNQQKVKQQQQKKGKKNNKNDDEEYEVIPSEEDLDDEDEESAEEVKQKRPAFKNYHRYKRETIHAHDDGNGDEKPRPEHVKPGKAAPKQKQKN</sequence>
<feature type="compositionally biased region" description="Basic and acidic residues" evidence="1">
    <location>
        <begin position="266"/>
        <end position="275"/>
    </location>
</feature>
<feature type="region of interest" description="Disordered" evidence="1">
    <location>
        <begin position="766"/>
        <end position="785"/>
    </location>
</feature>